<dbReference type="InterPro" id="IPR000843">
    <property type="entry name" value="HTH_LacI"/>
</dbReference>
<feature type="domain" description="HTH lacI-type" evidence="4">
    <location>
        <begin position="13"/>
        <end position="67"/>
    </location>
</feature>
<dbReference type="CDD" id="cd01392">
    <property type="entry name" value="HTH_LacI"/>
    <property type="match status" value="1"/>
</dbReference>
<dbReference type="InterPro" id="IPR010982">
    <property type="entry name" value="Lambda_DNA-bd_dom_sf"/>
</dbReference>
<dbReference type="EMBL" id="PSXY01000029">
    <property type="protein sequence ID" value="PPF65258.1"/>
    <property type="molecule type" value="Genomic_DNA"/>
</dbReference>
<keyword evidence="2" id="KW-0238">DNA-binding</keyword>
<dbReference type="GO" id="GO:0000976">
    <property type="term" value="F:transcription cis-regulatory region binding"/>
    <property type="evidence" value="ECO:0007669"/>
    <property type="project" value="TreeGrafter"/>
</dbReference>
<dbReference type="SMART" id="SM00354">
    <property type="entry name" value="HTH_LACI"/>
    <property type="match status" value="1"/>
</dbReference>
<dbReference type="InterPro" id="IPR028082">
    <property type="entry name" value="Peripla_BP_I"/>
</dbReference>
<dbReference type="SUPFAM" id="SSF47413">
    <property type="entry name" value="lambda repressor-like DNA-binding domains"/>
    <property type="match status" value="1"/>
</dbReference>
<dbReference type="PANTHER" id="PTHR30146">
    <property type="entry name" value="LACI-RELATED TRANSCRIPTIONAL REPRESSOR"/>
    <property type="match status" value="1"/>
</dbReference>
<dbReference type="PROSITE" id="PS00356">
    <property type="entry name" value="HTH_LACI_1"/>
    <property type="match status" value="1"/>
</dbReference>
<dbReference type="SUPFAM" id="SSF53822">
    <property type="entry name" value="Periplasmic binding protein-like I"/>
    <property type="match status" value="1"/>
</dbReference>
<dbReference type="Pfam" id="PF13377">
    <property type="entry name" value="Peripla_BP_3"/>
    <property type="match status" value="1"/>
</dbReference>
<organism evidence="5 6">
    <name type="scientific">Clavibacter michiganensis</name>
    <dbReference type="NCBI Taxonomy" id="28447"/>
    <lineage>
        <taxon>Bacteria</taxon>
        <taxon>Bacillati</taxon>
        <taxon>Actinomycetota</taxon>
        <taxon>Actinomycetes</taxon>
        <taxon>Micrococcales</taxon>
        <taxon>Microbacteriaceae</taxon>
        <taxon>Clavibacter</taxon>
    </lineage>
</organism>
<keyword evidence="3" id="KW-0804">Transcription</keyword>
<dbReference type="PROSITE" id="PS50932">
    <property type="entry name" value="HTH_LACI_2"/>
    <property type="match status" value="1"/>
</dbReference>
<dbReference type="RefSeq" id="WP_104291091.1">
    <property type="nucleotide sequence ID" value="NZ_PSXY01000029.1"/>
</dbReference>
<dbReference type="Gene3D" id="1.10.260.40">
    <property type="entry name" value="lambda repressor-like DNA-binding domains"/>
    <property type="match status" value="1"/>
</dbReference>
<evidence type="ECO:0000256" key="1">
    <source>
        <dbReference type="ARBA" id="ARBA00023015"/>
    </source>
</evidence>
<keyword evidence="1" id="KW-0805">Transcription regulation</keyword>
<evidence type="ECO:0000313" key="5">
    <source>
        <dbReference type="EMBL" id="PPF65258.1"/>
    </source>
</evidence>
<dbReference type="InterPro" id="IPR046335">
    <property type="entry name" value="LacI/GalR-like_sensor"/>
</dbReference>
<gene>
    <name evidence="5" type="ORF">C5E16_13565</name>
</gene>
<name>A0A2S5VPV6_9MICO</name>
<reference evidence="5 6" key="1">
    <citation type="submission" date="2018-02" db="EMBL/GenBank/DDBJ databases">
        <title>Bacteriophage NCPPB3778 and a type I-E CRISPR drive the evolution of the US Biological Select Agent, Rathayibacter toxicus.</title>
        <authorList>
            <person name="Davis E.W.II."/>
            <person name="Tabima J.F."/>
            <person name="Weisberg A.J."/>
            <person name="Lopes L.D."/>
            <person name="Wiseman M.S."/>
            <person name="Wiseman M.S."/>
            <person name="Pupko T."/>
            <person name="Belcher M.S."/>
            <person name="Sechler A.J."/>
            <person name="Tancos M.A."/>
            <person name="Schroeder B.K."/>
            <person name="Murray T.D."/>
            <person name="Luster D.G."/>
            <person name="Schneider W.L."/>
            <person name="Rogers E."/>
            <person name="Andreote F.D."/>
            <person name="Grunwald N.J."/>
            <person name="Putnam M.L."/>
            <person name="Chang J.H."/>
        </authorList>
    </citation>
    <scope>NUCLEOTIDE SEQUENCE [LARGE SCALE GENOMIC DNA]</scope>
    <source>
        <strain evidence="5 6">AY1B3</strain>
    </source>
</reference>
<dbReference type="PANTHER" id="PTHR30146:SF109">
    <property type="entry name" value="HTH-TYPE TRANSCRIPTIONAL REGULATOR GALS"/>
    <property type="match status" value="1"/>
</dbReference>
<dbReference type="Gene3D" id="3.40.50.2300">
    <property type="match status" value="2"/>
</dbReference>
<evidence type="ECO:0000313" key="6">
    <source>
        <dbReference type="Proteomes" id="UP000239241"/>
    </source>
</evidence>
<protein>
    <submittedName>
        <fullName evidence="5">LacI family transcriptional regulator</fullName>
    </submittedName>
</protein>
<dbReference type="GO" id="GO:0003700">
    <property type="term" value="F:DNA-binding transcription factor activity"/>
    <property type="evidence" value="ECO:0007669"/>
    <property type="project" value="TreeGrafter"/>
</dbReference>
<evidence type="ECO:0000256" key="2">
    <source>
        <dbReference type="ARBA" id="ARBA00023125"/>
    </source>
</evidence>
<sequence length="348" mass="36252">MTVSSSTPPRRAPLMSDVAKLAGVSIGTVSNVLNSPAAVRASTREKVLDAISTLGFVPNSTARSLAVGRGTAIGFIAVDLGNSYFLDISRGIEQEADAGGRRVLLANSDVDLGKQTAHLELFEQARAAGIVLAPFDGPLDEVRALRRRGTQVVYVNWPGVEGESCGVVVDEVLGGELSARHLIEQGRTRLAFIGGPFSLTAVRDRFEGASRAVRAVPGVTLELITTPKLTVPPGIAVGRELAGRDAHSRPDGIVSASDALAAGIVQSLVVEGVRVPEDIAIVGYDDNHFADSTLLPLSTVGQPGVEMGHRAMRLLAEEIGASGEHLHQTVTLSPRLIVRASSSGGALG</sequence>
<dbReference type="Pfam" id="PF00356">
    <property type="entry name" value="LacI"/>
    <property type="match status" value="1"/>
</dbReference>
<proteinExistence type="predicted"/>
<comment type="caution">
    <text evidence="5">The sequence shown here is derived from an EMBL/GenBank/DDBJ whole genome shotgun (WGS) entry which is preliminary data.</text>
</comment>
<dbReference type="AlphaFoldDB" id="A0A2S5VPV6"/>
<evidence type="ECO:0000256" key="3">
    <source>
        <dbReference type="ARBA" id="ARBA00023163"/>
    </source>
</evidence>
<accession>A0A2S5VPV6</accession>
<dbReference type="Proteomes" id="UP000239241">
    <property type="component" value="Unassembled WGS sequence"/>
</dbReference>
<evidence type="ECO:0000259" key="4">
    <source>
        <dbReference type="PROSITE" id="PS50932"/>
    </source>
</evidence>